<keyword evidence="2" id="KW-1185">Reference proteome</keyword>
<organism evidence="1 2">
    <name type="scientific">Kinneretia aquatilis</name>
    <dbReference type="NCBI Taxonomy" id="2070761"/>
    <lineage>
        <taxon>Bacteria</taxon>
        <taxon>Pseudomonadati</taxon>
        <taxon>Pseudomonadota</taxon>
        <taxon>Betaproteobacteria</taxon>
        <taxon>Burkholderiales</taxon>
        <taxon>Sphaerotilaceae</taxon>
        <taxon>Roseateles</taxon>
    </lineage>
</organism>
<evidence type="ECO:0000313" key="2">
    <source>
        <dbReference type="Proteomes" id="UP000235916"/>
    </source>
</evidence>
<name>A0A2N8KTK7_9BURK</name>
<accession>A0A2N8KTK7</accession>
<comment type="caution">
    <text evidence="1">The sequence shown here is derived from an EMBL/GenBank/DDBJ whole genome shotgun (WGS) entry which is preliminary data.</text>
</comment>
<gene>
    <name evidence="1" type="ORF">C1O66_04080</name>
</gene>
<protein>
    <submittedName>
        <fullName evidence="1">Uncharacterized protein</fullName>
    </submittedName>
</protein>
<evidence type="ECO:0000313" key="1">
    <source>
        <dbReference type="EMBL" id="PND36795.1"/>
    </source>
</evidence>
<dbReference type="EMBL" id="POSP01000003">
    <property type="protein sequence ID" value="PND36795.1"/>
    <property type="molecule type" value="Genomic_DNA"/>
</dbReference>
<dbReference type="AlphaFoldDB" id="A0A2N8KTK7"/>
<sequence>MPTTHCPICSTAMIESDVAPCFDCGHSESELDEFRRNEHEYNSFQLWGHELVLCDFCDADFGSYFPEHWGLPPGPLPDYPLNLVGPVEAPAIAREACCPKCNHRLAFLRVLAAARKQNAA</sequence>
<proteinExistence type="predicted"/>
<dbReference type="Proteomes" id="UP000235916">
    <property type="component" value="Unassembled WGS sequence"/>
</dbReference>
<reference evidence="1 2" key="1">
    <citation type="submission" date="2018-01" db="EMBL/GenBank/DDBJ databases">
        <title>Draft genome sequence of Paucibacter aquatile CR182 isolated from freshwater of the Nakdong River.</title>
        <authorList>
            <person name="Choi A."/>
            <person name="Chung E.J."/>
        </authorList>
    </citation>
    <scope>NUCLEOTIDE SEQUENCE [LARGE SCALE GENOMIC DNA]</scope>
    <source>
        <strain evidence="1 2">CR182</strain>
    </source>
</reference>